<evidence type="ECO:0000256" key="1">
    <source>
        <dbReference type="SAM" id="SignalP"/>
    </source>
</evidence>
<accession>A0A177N072</accession>
<protein>
    <submittedName>
        <fullName evidence="2">Exosortase</fullName>
    </submittedName>
</protein>
<feature type="chain" id="PRO_5008068636" evidence="1">
    <location>
        <begin position="24"/>
        <end position="135"/>
    </location>
</feature>
<dbReference type="RefSeq" id="WP_064023059.1">
    <property type="nucleotide sequence ID" value="NZ_LUUJ01000123.1"/>
</dbReference>
<organism evidence="2 3">
    <name type="scientific">Methylomonas koyamae</name>
    <dbReference type="NCBI Taxonomy" id="702114"/>
    <lineage>
        <taxon>Bacteria</taxon>
        <taxon>Pseudomonadati</taxon>
        <taxon>Pseudomonadota</taxon>
        <taxon>Gammaproteobacteria</taxon>
        <taxon>Methylococcales</taxon>
        <taxon>Methylococcaceae</taxon>
        <taxon>Methylomonas</taxon>
    </lineage>
</organism>
<dbReference type="AlphaFoldDB" id="A0A177N072"/>
<name>A0A177N072_9GAMM</name>
<dbReference type="Proteomes" id="UP000077857">
    <property type="component" value="Unassembled WGS sequence"/>
</dbReference>
<proteinExistence type="predicted"/>
<dbReference type="EMBL" id="LUUJ01000123">
    <property type="protein sequence ID" value="OAI11292.1"/>
    <property type="molecule type" value="Genomic_DNA"/>
</dbReference>
<feature type="signal peptide" evidence="1">
    <location>
        <begin position="1"/>
        <end position="23"/>
    </location>
</feature>
<gene>
    <name evidence="2" type="ORF">A1507_03605</name>
</gene>
<dbReference type="InterPro" id="IPR023824">
    <property type="entry name" value="CHP04073_exosortase-affil"/>
</dbReference>
<evidence type="ECO:0000313" key="2">
    <source>
        <dbReference type="EMBL" id="OAI11292.1"/>
    </source>
</evidence>
<sequence length="135" mass="14883">MKNNKFLSTCLLTGMLLAPAANADGHQSYLSGFTDKVSQGFFNMAGGVLELPRNIVNISSEQNILLGMSWGLLRGVAHTVDRTLIGAVEFISAPIPSDEFISPAYPWERFSEDTRYFGLHLPGYWTHYGPLDDGE</sequence>
<dbReference type="OrthoDB" id="8548499at2"/>
<dbReference type="NCBIfam" id="TIGR04073">
    <property type="entry name" value="exo_TIGR04073"/>
    <property type="match status" value="1"/>
</dbReference>
<comment type="caution">
    <text evidence="2">The sequence shown here is derived from an EMBL/GenBank/DDBJ whole genome shotgun (WGS) entry which is preliminary data.</text>
</comment>
<keyword evidence="1" id="KW-0732">Signal</keyword>
<reference evidence="2 3" key="1">
    <citation type="submission" date="2016-03" db="EMBL/GenBank/DDBJ databases">
        <authorList>
            <person name="Ploux O."/>
        </authorList>
    </citation>
    <scope>NUCLEOTIDE SEQUENCE [LARGE SCALE GENOMIC DNA]</scope>
    <source>
        <strain evidence="2 3">R-45378</strain>
    </source>
</reference>
<evidence type="ECO:0000313" key="3">
    <source>
        <dbReference type="Proteomes" id="UP000077857"/>
    </source>
</evidence>